<dbReference type="AlphaFoldDB" id="A0AA38YC05"/>
<evidence type="ECO:0000256" key="1">
    <source>
        <dbReference type="ARBA" id="ARBA00022540"/>
    </source>
</evidence>
<name>A0AA38YC05_9EURO</name>
<dbReference type="GO" id="GO:0003743">
    <property type="term" value="F:translation initiation factor activity"/>
    <property type="evidence" value="ECO:0007669"/>
    <property type="project" value="UniProtKB-KW"/>
</dbReference>
<keyword evidence="3 5" id="KW-0694">RNA-binding</keyword>
<keyword evidence="2" id="KW-0810">Translation regulation</keyword>
<dbReference type="PANTHER" id="PTHR11960">
    <property type="entry name" value="EUKARYOTIC TRANSLATION INITIATION FACTOR 4E RELATED"/>
    <property type="match status" value="1"/>
</dbReference>
<reference evidence="7" key="1">
    <citation type="submission" date="2022-10" db="EMBL/GenBank/DDBJ databases">
        <title>Culturing micro-colonial fungi from biological soil crusts in the Mojave desert and describing Neophaeococcomyces mojavensis, and introducing the new genera and species Taxawa tesnikishii.</title>
        <authorList>
            <person name="Kurbessoian T."/>
            <person name="Stajich J.E."/>
        </authorList>
    </citation>
    <scope>NUCLEOTIDE SEQUENCE</scope>
    <source>
        <strain evidence="7">TK_35</strain>
    </source>
</reference>
<organism evidence="7 8">
    <name type="scientific">Knufia peltigerae</name>
    <dbReference type="NCBI Taxonomy" id="1002370"/>
    <lineage>
        <taxon>Eukaryota</taxon>
        <taxon>Fungi</taxon>
        <taxon>Dikarya</taxon>
        <taxon>Ascomycota</taxon>
        <taxon>Pezizomycotina</taxon>
        <taxon>Eurotiomycetes</taxon>
        <taxon>Chaetothyriomycetidae</taxon>
        <taxon>Chaetothyriales</taxon>
        <taxon>Trichomeriaceae</taxon>
        <taxon>Knufia</taxon>
    </lineage>
</organism>
<dbReference type="Gene3D" id="3.30.760.10">
    <property type="entry name" value="RNA Cap, Translation Initiation Factor Eif4e"/>
    <property type="match status" value="1"/>
</dbReference>
<keyword evidence="1 5" id="KW-0396">Initiation factor</keyword>
<evidence type="ECO:0000256" key="3">
    <source>
        <dbReference type="ARBA" id="ARBA00022884"/>
    </source>
</evidence>
<dbReference type="Proteomes" id="UP001172681">
    <property type="component" value="Unassembled WGS sequence"/>
</dbReference>
<dbReference type="GO" id="GO:0006417">
    <property type="term" value="P:regulation of translation"/>
    <property type="evidence" value="ECO:0007669"/>
    <property type="project" value="UniProtKB-KW"/>
</dbReference>
<gene>
    <name evidence="7" type="ORF">H2204_001809</name>
</gene>
<dbReference type="SUPFAM" id="SSF55418">
    <property type="entry name" value="eIF4e-like"/>
    <property type="match status" value="1"/>
</dbReference>
<evidence type="ECO:0000256" key="6">
    <source>
        <dbReference type="SAM" id="MobiDB-lite"/>
    </source>
</evidence>
<keyword evidence="4 5" id="KW-0648">Protein biosynthesis</keyword>
<dbReference type="InterPro" id="IPR023398">
    <property type="entry name" value="TIF_eIF4e-like"/>
</dbReference>
<proteinExistence type="inferred from homology"/>
<accession>A0AA38YC05</accession>
<evidence type="ECO:0000256" key="4">
    <source>
        <dbReference type="ARBA" id="ARBA00022917"/>
    </source>
</evidence>
<dbReference type="PANTHER" id="PTHR11960:SF66">
    <property type="entry name" value="EUKARYOTIC TRANSLATION INITIATION FACTOR 4E TYPE 3"/>
    <property type="match status" value="1"/>
</dbReference>
<feature type="region of interest" description="Disordered" evidence="6">
    <location>
        <begin position="1"/>
        <end position="21"/>
    </location>
</feature>
<dbReference type="EMBL" id="JAPDRN010000007">
    <property type="protein sequence ID" value="KAJ9643664.1"/>
    <property type="molecule type" value="Genomic_DNA"/>
</dbReference>
<protein>
    <submittedName>
        <fullName evidence="7">Uncharacterized protein</fullName>
    </submittedName>
</protein>
<keyword evidence="8" id="KW-1185">Reference proteome</keyword>
<comment type="caution">
    <text evidence="7">The sequence shown here is derived from an EMBL/GenBank/DDBJ whole genome shotgun (WGS) entry which is preliminary data.</text>
</comment>
<feature type="region of interest" description="Disordered" evidence="6">
    <location>
        <begin position="175"/>
        <end position="206"/>
    </location>
</feature>
<dbReference type="GO" id="GO:0000340">
    <property type="term" value="F:RNA 7-methylguanosine cap binding"/>
    <property type="evidence" value="ECO:0007669"/>
    <property type="project" value="TreeGrafter"/>
</dbReference>
<dbReference type="Pfam" id="PF01652">
    <property type="entry name" value="IF4E"/>
    <property type="match status" value="1"/>
</dbReference>
<evidence type="ECO:0000313" key="8">
    <source>
        <dbReference type="Proteomes" id="UP001172681"/>
    </source>
</evidence>
<dbReference type="InterPro" id="IPR001040">
    <property type="entry name" value="TIF_eIF_4E"/>
</dbReference>
<comment type="similarity">
    <text evidence="5">Belongs to the eukaryotic initiation factor 4E family.</text>
</comment>
<evidence type="ECO:0000256" key="5">
    <source>
        <dbReference type="RuleBase" id="RU004374"/>
    </source>
</evidence>
<dbReference type="GO" id="GO:0016281">
    <property type="term" value="C:eukaryotic translation initiation factor 4F complex"/>
    <property type="evidence" value="ECO:0007669"/>
    <property type="project" value="TreeGrafter"/>
</dbReference>
<sequence>MATYRRNRTESRSSNNHHISLRGPFELTIGTPRDVGQLEEGEIPQSGFRVNVQWYINELPPSDEIATIERMAVVEAKRQGCKVVCIRSNIHDTTRMRVPHSRPSRFVQVPDPIGWHYTAEMRLPNGDWLPAHFYTETVVVNGNKITRGLDRRLWNNPIVWNTDYFPHVKGTALLSPRRSPVPSTGQSTEERGGEANISRPSLPRRSSSLHKQLITKLRPLPFQYHWAVWHSKPDPQHQYLLTPLVDDVSDIGKFYRIFNNMPWLQIRQNDSIHIFRAGVKPLWEDAENQQGGRWLIRVRHDNNRAIRVWEEICLLCCGGELQAAIAQGVHTTLWSRFDPRLISQAQNVITY</sequence>
<evidence type="ECO:0000313" key="7">
    <source>
        <dbReference type="EMBL" id="KAJ9643664.1"/>
    </source>
</evidence>
<evidence type="ECO:0000256" key="2">
    <source>
        <dbReference type="ARBA" id="ARBA00022845"/>
    </source>
</evidence>